<keyword evidence="9" id="KW-1185">Reference proteome</keyword>
<dbReference type="PANTHER" id="PTHR14255:SF3">
    <property type="entry name" value="SULFITE EXPORTER TAUE_SAFE FAMILY PROTEIN 5-RELATED"/>
    <property type="match status" value="1"/>
</dbReference>
<dbReference type="Proteomes" id="UP000815325">
    <property type="component" value="Unassembled WGS sequence"/>
</dbReference>
<protein>
    <submittedName>
        <fullName evidence="8">Uncharacterized protein</fullName>
    </submittedName>
</protein>
<keyword evidence="5 7" id="KW-0472">Membrane</keyword>
<evidence type="ECO:0000313" key="8">
    <source>
        <dbReference type="EMBL" id="KAF5834265.1"/>
    </source>
</evidence>
<evidence type="ECO:0000313" key="9">
    <source>
        <dbReference type="Proteomes" id="UP000815325"/>
    </source>
</evidence>
<sequence>MRDILDEDEGPETANPTLLDASSSFQGNWRSIVALVIILLVGSVANSAGVGGGAIFVPILQSLVGFSLKDSTAISQALITAGSAVSVAINIFKRSPVNPSTCIIHFSVALALTPVVLVGVSVGVLLNSILPNWILTIMLIVLIFGLSVQSVLKGVNMWRQENKRKAEAKQENQGPTLPLPPSTLHDAAMDDEAAQSLACFEAGAARGDTRFDVEGERPLFRRAGASGTSAPYESMEGLPVPSRAVGEEKAGVGGDLSPSAQQPRASPLFGSASLDLERGQLGQSTRGRDTALVAAPSGLNSFLDALLGPVAEDMVYRQHQPEVDEGSWLQRRNRRAWRMLLQSGGELGQQFVPAPPSLHPVLVDPRPKPVQPPLPAAEAGDIIERLDSPMGFTAISNPLHEEGPSGFTAISNPLHEQAGEPTRQQQQQQQQQQQEQLEQQEEAGGMHSSFGEGELPSHPVPKKSLLSRLRSSDRTELCRAAMH</sequence>
<gene>
    <name evidence="8" type="ORF">DUNSADRAFT_9132</name>
</gene>
<comment type="similarity">
    <text evidence="2">Belongs to the 4-toluene sulfonate uptake permease (TSUP) (TC 2.A.102) family.</text>
</comment>
<proteinExistence type="inferred from homology"/>
<reference evidence="8" key="2">
    <citation type="submission" date="2020-06" db="EMBL/GenBank/DDBJ databases">
        <authorList>
            <consortium name="DOE Joint Genome Institute"/>
            <person name="Calhoun S."/>
            <person name="Polle J.E."/>
            <person name="Mckie-Krisberg Z."/>
            <person name="Prochnik S."/>
            <person name="Neofotis P."/>
            <person name="Yim W.C."/>
            <person name="Hathwaik L.T."/>
            <person name="Jenkins J."/>
            <person name="Molina H."/>
            <person name="Bunkenborg J."/>
            <person name="Grigoriev I.V."/>
            <person name="Barry K."/>
            <person name="Schmutz J."/>
            <person name="Jin E."/>
            <person name="Cushman J.C."/>
            <person name="Magnuson J.K."/>
        </authorList>
    </citation>
    <scope>NUCLEOTIDE SEQUENCE</scope>
    <source>
        <strain evidence="8">CCAP 19/18</strain>
    </source>
</reference>
<reference evidence="8" key="1">
    <citation type="submission" date="2017-08" db="EMBL/GenBank/DDBJ databases">
        <authorList>
            <person name="Polle J.E."/>
            <person name="Barry K."/>
            <person name="Cushman J."/>
            <person name="Schmutz J."/>
            <person name="Tran D."/>
            <person name="Hathwaick L.T."/>
            <person name="Yim W.C."/>
            <person name="Jenkins J."/>
            <person name="Mckie-Krisberg Z.M."/>
            <person name="Prochnik S."/>
            <person name="Lindquist E."/>
            <person name="Dockter R.B."/>
            <person name="Adam C."/>
            <person name="Molina H."/>
            <person name="Bunkerborg J."/>
            <person name="Jin E."/>
            <person name="Buchheim M."/>
            <person name="Magnuson J."/>
        </authorList>
    </citation>
    <scope>NUCLEOTIDE SEQUENCE</scope>
    <source>
        <strain evidence="8">CCAP 19/18</strain>
    </source>
</reference>
<name>A0ABQ7GI27_DUNSA</name>
<comment type="subcellular location">
    <subcellularLocation>
        <location evidence="1">Membrane</location>
        <topology evidence="1">Multi-pass membrane protein</topology>
    </subcellularLocation>
</comment>
<feature type="region of interest" description="Disordered" evidence="6">
    <location>
        <begin position="246"/>
        <end position="272"/>
    </location>
</feature>
<accession>A0ABQ7GI27</accession>
<feature type="region of interest" description="Disordered" evidence="6">
    <location>
        <begin position="393"/>
        <end position="483"/>
    </location>
</feature>
<dbReference type="PANTHER" id="PTHR14255">
    <property type="entry name" value="CEREBLON"/>
    <property type="match status" value="1"/>
</dbReference>
<feature type="transmembrane region" description="Helical" evidence="7">
    <location>
        <begin position="32"/>
        <end position="61"/>
    </location>
</feature>
<organism evidence="8 9">
    <name type="scientific">Dunaliella salina</name>
    <name type="common">Green alga</name>
    <name type="synonym">Protococcus salinus</name>
    <dbReference type="NCBI Taxonomy" id="3046"/>
    <lineage>
        <taxon>Eukaryota</taxon>
        <taxon>Viridiplantae</taxon>
        <taxon>Chlorophyta</taxon>
        <taxon>core chlorophytes</taxon>
        <taxon>Chlorophyceae</taxon>
        <taxon>CS clade</taxon>
        <taxon>Chlamydomonadales</taxon>
        <taxon>Dunaliellaceae</taxon>
        <taxon>Dunaliella</taxon>
    </lineage>
</organism>
<feature type="transmembrane region" description="Helical" evidence="7">
    <location>
        <begin position="73"/>
        <end position="92"/>
    </location>
</feature>
<evidence type="ECO:0000256" key="1">
    <source>
        <dbReference type="ARBA" id="ARBA00004141"/>
    </source>
</evidence>
<comment type="caution">
    <text evidence="8">The sequence shown here is derived from an EMBL/GenBank/DDBJ whole genome shotgun (WGS) entry which is preliminary data.</text>
</comment>
<feature type="transmembrane region" description="Helical" evidence="7">
    <location>
        <begin position="104"/>
        <end position="126"/>
    </location>
</feature>
<keyword evidence="4 7" id="KW-1133">Transmembrane helix</keyword>
<feature type="compositionally biased region" description="Low complexity" evidence="6">
    <location>
        <begin position="424"/>
        <end position="437"/>
    </location>
</feature>
<evidence type="ECO:0000256" key="2">
    <source>
        <dbReference type="ARBA" id="ARBA00009142"/>
    </source>
</evidence>
<feature type="transmembrane region" description="Helical" evidence="7">
    <location>
        <begin position="132"/>
        <end position="155"/>
    </location>
</feature>
<evidence type="ECO:0000256" key="7">
    <source>
        <dbReference type="SAM" id="Phobius"/>
    </source>
</evidence>
<dbReference type="Pfam" id="PF01925">
    <property type="entry name" value="TauE"/>
    <property type="match status" value="1"/>
</dbReference>
<evidence type="ECO:0000256" key="4">
    <source>
        <dbReference type="ARBA" id="ARBA00022989"/>
    </source>
</evidence>
<evidence type="ECO:0000256" key="3">
    <source>
        <dbReference type="ARBA" id="ARBA00022692"/>
    </source>
</evidence>
<keyword evidence="3 7" id="KW-0812">Transmembrane</keyword>
<evidence type="ECO:0000256" key="6">
    <source>
        <dbReference type="SAM" id="MobiDB-lite"/>
    </source>
</evidence>
<dbReference type="EMBL" id="MU069766">
    <property type="protein sequence ID" value="KAF5834266.1"/>
    <property type="molecule type" value="Genomic_DNA"/>
</dbReference>
<evidence type="ECO:0000256" key="5">
    <source>
        <dbReference type="ARBA" id="ARBA00023136"/>
    </source>
</evidence>
<dbReference type="InterPro" id="IPR002781">
    <property type="entry name" value="TM_pro_TauE-like"/>
</dbReference>
<dbReference type="EMBL" id="MU069766">
    <property type="protein sequence ID" value="KAF5834265.1"/>
    <property type="molecule type" value="Genomic_DNA"/>
</dbReference>